<protein>
    <submittedName>
        <fullName evidence="1">Uncharacterized protein</fullName>
    </submittedName>
</protein>
<dbReference type="Proteomes" id="UP000712281">
    <property type="component" value="Unassembled WGS sequence"/>
</dbReference>
<gene>
    <name evidence="1" type="ORF">F2Q68_00020162</name>
</gene>
<dbReference type="EMBL" id="QGKW02002228">
    <property type="protein sequence ID" value="KAF2536667.1"/>
    <property type="molecule type" value="Genomic_DNA"/>
</dbReference>
<name>A0A8S9FVZ3_BRACR</name>
<dbReference type="AlphaFoldDB" id="A0A8S9FVZ3"/>
<organism evidence="1 2">
    <name type="scientific">Brassica cretica</name>
    <name type="common">Mustard</name>
    <dbReference type="NCBI Taxonomy" id="69181"/>
    <lineage>
        <taxon>Eukaryota</taxon>
        <taxon>Viridiplantae</taxon>
        <taxon>Streptophyta</taxon>
        <taxon>Embryophyta</taxon>
        <taxon>Tracheophyta</taxon>
        <taxon>Spermatophyta</taxon>
        <taxon>Magnoliopsida</taxon>
        <taxon>eudicotyledons</taxon>
        <taxon>Gunneridae</taxon>
        <taxon>Pentapetalae</taxon>
        <taxon>rosids</taxon>
        <taxon>malvids</taxon>
        <taxon>Brassicales</taxon>
        <taxon>Brassicaceae</taxon>
        <taxon>Brassiceae</taxon>
        <taxon>Brassica</taxon>
    </lineage>
</organism>
<reference evidence="1" key="1">
    <citation type="submission" date="2019-12" db="EMBL/GenBank/DDBJ databases">
        <title>Genome sequencing and annotation of Brassica cretica.</title>
        <authorList>
            <person name="Studholme D.J."/>
            <person name="Sarris P.F."/>
        </authorList>
    </citation>
    <scope>NUCLEOTIDE SEQUENCE</scope>
    <source>
        <strain evidence="1">PFS-001/15</strain>
        <tissue evidence="1">Leaf</tissue>
    </source>
</reference>
<comment type="caution">
    <text evidence="1">The sequence shown here is derived from an EMBL/GenBank/DDBJ whole genome shotgun (WGS) entry which is preliminary data.</text>
</comment>
<proteinExistence type="predicted"/>
<accession>A0A8S9FVZ3</accession>
<sequence length="65" mass="7367">MHEPEDLTVYVSLLEQQSKYNDALEVLPGNLGSLLVIEVYKLRIRGRLLAKARDYSAAAEVYKKS</sequence>
<evidence type="ECO:0000313" key="1">
    <source>
        <dbReference type="EMBL" id="KAF2536667.1"/>
    </source>
</evidence>
<evidence type="ECO:0000313" key="2">
    <source>
        <dbReference type="Proteomes" id="UP000712281"/>
    </source>
</evidence>